<proteinExistence type="predicted"/>
<keyword evidence="5" id="KW-0503">Monooxygenase</keyword>
<dbReference type="PANTHER" id="PTHR43004:SF19">
    <property type="entry name" value="BINDING MONOOXYGENASE, PUTATIVE (JCVI)-RELATED"/>
    <property type="match status" value="1"/>
</dbReference>
<keyword evidence="2" id="KW-0285">Flavoprotein</keyword>
<evidence type="ECO:0000256" key="1">
    <source>
        <dbReference type="ARBA" id="ARBA00001974"/>
    </source>
</evidence>
<evidence type="ECO:0000256" key="3">
    <source>
        <dbReference type="ARBA" id="ARBA00022827"/>
    </source>
</evidence>
<evidence type="ECO:0000313" key="6">
    <source>
        <dbReference type="Proteomes" id="UP000031196"/>
    </source>
</evidence>
<dbReference type="SUPFAM" id="SSF51905">
    <property type="entry name" value="FAD/NAD(P)-binding domain"/>
    <property type="match status" value="1"/>
</dbReference>
<comment type="caution">
    <text evidence="5">The sequence shown here is derived from an EMBL/GenBank/DDBJ whole genome shotgun (WGS) entry which is preliminary data.</text>
</comment>
<protein>
    <submittedName>
        <fullName evidence="5">Monooxygenase</fullName>
    </submittedName>
</protein>
<evidence type="ECO:0000259" key="4">
    <source>
        <dbReference type="Pfam" id="PF01494"/>
    </source>
</evidence>
<dbReference type="InterPro" id="IPR002938">
    <property type="entry name" value="FAD-bd"/>
</dbReference>
<dbReference type="InterPro" id="IPR036188">
    <property type="entry name" value="FAD/NAD-bd_sf"/>
</dbReference>
<name>A0A0B4DJB9_PSEPS</name>
<dbReference type="Gene3D" id="3.30.70.2450">
    <property type="match status" value="1"/>
</dbReference>
<dbReference type="InterPro" id="IPR050641">
    <property type="entry name" value="RIFMO-like"/>
</dbReference>
<dbReference type="OrthoDB" id="4246007at2"/>
<sequence length="549" mass="57588">MAPGQGTTSDSDVLVVGAGPAGLTTALQAHAHGATVRVVDRRPHRARPSRAMMLHARALEGLRPLGVTDELLSRADTTPEARIHLGRHVVEARLGHADLPDTAFPHLTLVRQADVEDVLCQALQARGIHVDWGVEFRGLQHEPDLVSGQGLVRAQLHPAGGPRRNLAEHHVSRFLAGCDGQSSTVRGLTGAQWRGGPYGVEAVMADLELDGALDEGMLHVAVGPAGLVFLFALGEGATWRMLATRPAAPAPGARFGQLGPPVPAEEVARLVGESGLGRSGPGGSGLGAAVSEVRWSAQIPLQHRIARTFGASPVFLAGDSAHAHSPAGGQGMNNGILDALNLGWKLGFASAAGTPLPELLDSYGQERRLAARRVLALTHVIFFGEASPHPVARLARSVLPVFAPALPLLLRQRWVTAKGIRLLAQPFVHYRGSAISHDCTPRAGRWPRPGERLPDGPVSVGGRVARLHELTAVPGIHLLFERDAGPGPSGAGPAFTALPASPLVHVHRLTSHPGRGVVAVRPDGYVGYRCGVADPGQLASWLRLVGAAD</sequence>
<dbReference type="AlphaFoldDB" id="A0A0B4DJB9"/>
<keyword evidence="5" id="KW-0560">Oxidoreductase</keyword>
<dbReference type="GO" id="GO:0016709">
    <property type="term" value="F:oxidoreductase activity, acting on paired donors, with incorporation or reduction of molecular oxygen, NAD(P)H as one donor, and incorporation of one atom of oxygen"/>
    <property type="evidence" value="ECO:0007669"/>
    <property type="project" value="UniProtKB-ARBA"/>
</dbReference>
<dbReference type="GO" id="GO:0071949">
    <property type="term" value="F:FAD binding"/>
    <property type="evidence" value="ECO:0007669"/>
    <property type="project" value="InterPro"/>
</dbReference>
<dbReference type="PRINTS" id="PR00420">
    <property type="entry name" value="RNGMNOXGNASE"/>
</dbReference>
<dbReference type="Gene3D" id="3.40.30.120">
    <property type="match status" value="1"/>
</dbReference>
<gene>
    <name evidence="5" type="ORF">RM50_10115</name>
</gene>
<organism evidence="5 6">
    <name type="scientific">Pseudarthrobacter phenanthrenivorans</name>
    <name type="common">Arthrobacter phenanthrenivorans</name>
    <dbReference type="NCBI Taxonomy" id="361575"/>
    <lineage>
        <taxon>Bacteria</taxon>
        <taxon>Bacillati</taxon>
        <taxon>Actinomycetota</taxon>
        <taxon>Actinomycetes</taxon>
        <taxon>Micrococcales</taxon>
        <taxon>Micrococcaceae</taxon>
        <taxon>Pseudarthrobacter</taxon>
    </lineage>
</organism>
<comment type="cofactor">
    <cofactor evidence="1">
        <name>FAD</name>
        <dbReference type="ChEBI" id="CHEBI:57692"/>
    </cofactor>
</comment>
<dbReference type="RefSeq" id="WP_043452335.1">
    <property type="nucleotide sequence ID" value="NZ_JWTB01000019.1"/>
</dbReference>
<reference evidence="5 6" key="1">
    <citation type="submission" date="2014-12" db="EMBL/GenBank/DDBJ databases">
        <title>Genome sequencing of Arthrobacter phenanthrenivorans SWC37.</title>
        <authorList>
            <person name="Tan P.W."/>
            <person name="Chan K.-G."/>
        </authorList>
    </citation>
    <scope>NUCLEOTIDE SEQUENCE [LARGE SCALE GENOMIC DNA]</scope>
    <source>
        <strain evidence="5 6">SWC37</strain>
    </source>
</reference>
<dbReference type="Gene3D" id="3.50.50.60">
    <property type="entry name" value="FAD/NAD(P)-binding domain"/>
    <property type="match status" value="1"/>
</dbReference>
<evidence type="ECO:0000256" key="2">
    <source>
        <dbReference type="ARBA" id="ARBA00022630"/>
    </source>
</evidence>
<dbReference type="Pfam" id="PF01494">
    <property type="entry name" value="FAD_binding_3"/>
    <property type="match status" value="1"/>
</dbReference>
<keyword evidence="3" id="KW-0274">FAD</keyword>
<accession>A0A0B4DJB9</accession>
<dbReference type="Proteomes" id="UP000031196">
    <property type="component" value="Unassembled WGS sequence"/>
</dbReference>
<dbReference type="PANTHER" id="PTHR43004">
    <property type="entry name" value="TRK SYSTEM POTASSIUM UPTAKE PROTEIN"/>
    <property type="match status" value="1"/>
</dbReference>
<evidence type="ECO:0000313" key="5">
    <source>
        <dbReference type="EMBL" id="KIC66756.1"/>
    </source>
</evidence>
<feature type="domain" description="FAD-binding" evidence="4">
    <location>
        <begin position="11"/>
        <end position="376"/>
    </location>
</feature>
<dbReference type="EMBL" id="JWTB01000019">
    <property type="protein sequence ID" value="KIC66756.1"/>
    <property type="molecule type" value="Genomic_DNA"/>
</dbReference>